<keyword evidence="12" id="KW-0256">Endoplasmic reticulum</keyword>
<evidence type="ECO:0000313" key="23">
    <source>
        <dbReference type="EMBL" id="GLR18091.1"/>
    </source>
</evidence>
<keyword evidence="18" id="KW-0458">Lysosome</keyword>
<evidence type="ECO:0000256" key="14">
    <source>
        <dbReference type="ARBA" id="ARBA00023034"/>
    </source>
</evidence>
<feature type="domain" description="Peptidase M28" evidence="22">
    <location>
        <begin position="261"/>
        <end position="445"/>
    </location>
</feature>
<keyword evidence="9" id="KW-0479">Metal-binding</keyword>
<comment type="subunit">
    <text evidence="19">Homodimer. The monomeric form is inactive while the homodimer is active.</text>
</comment>
<dbReference type="Pfam" id="PF04389">
    <property type="entry name" value="Peptidase_M28"/>
    <property type="match status" value="1"/>
</dbReference>
<dbReference type="GO" id="GO:0004180">
    <property type="term" value="F:carboxypeptidase activity"/>
    <property type="evidence" value="ECO:0007669"/>
    <property type="project" value="UniProtKB-KW"/>
</dbReference>
<dbReference type="GO" id="GO:0046872">
    <property type="term" value="F:metal ion binding"/>
    <property type="evidence" value="ECO:0007669"/>
    <property type="project" value="UniProtKB-KW"/>
</dbReference>
<keyword evidence="17" id="KW-0325">Glycoprotein</keyword>
<evidence type="ECO:0000256" key="6">
    <source>
        <dbReference type="ARBA" id="ARBA00022525"/>
    </source>
</evidence>
<evidence type="ECO:0000256" key="2">
    <source>
        <dbReference type="ARBA" id="ARBA00004371"/>
    </source>
</evidence>
<keyword evidence="16" id="KW-0865">Zymogen</keyword>
<dbReference type="GO" id="GO:0005576">
    <property type="term" value="C:extracellular region"/>
    <property type="evidence" value="ECO:0007669"/>
    <property type="project" value="UniProtKB-SubCell"/>
</dbReference>
<evidence type="ECO:0000256" key="7">
    <source>
        <dbReference type="ARBA" id="ARBA00022645"/>
    </source>
</evidence>
<dbReference type="EMBL" id="BSOH01000015">
    <property type="protein sequence ID" value="GLR18091.1"/>
    <property type="molecule type" value="Genomic_DNA"/>
</dbReference>
<keyword evidence="13" id="KW-0862">Zinc</keyword>
<evidence type="ECO:0000256" key="5">
    <source>
        <dbReference type="ARBA" id="ARBA00014116"/>
    </source>
</evidence>
<keyword evidence="6" id="KW-0964">Secreted</keyword>
<evidence type="ECO:0000256" key="9">
    <source>
        <dbReference type="ARBA" id="ARBA00022723"/>
    </source>
</evidence>
<evidence type="ECO:0000256" key="15">
    <source>
        <dbReference type="ARBA" id="ARBA00023049"/>
    </source>
</evidence>
<dbReference type="Gene3D" id="3.40.630.10">
    <property type="entry name" value="Zn peptidases"/>
    <property type="match status" value="1"/>
</dbReference>
<accession>A0AA37SNS0</accession>
<dbReference type="RefSeq" id="WP_235294479.1">
    <property type="nucleotide sequence ID" value="NZ_BSOH01000015.1"/>
</dbReference>
<dbReference type="PANTHER" id="PTHR12053:SF3">
    <property type="entry name" value="CARBOXYPEPTIDASE Q"/>
    <property type="match status" value="1"/>
</dbReference>
<evidence type="ECO:0000256" key="17">
    <source>
        <dbReference type="ARBA" id="ARBA00023180"/>
    </source>
</evidence>
<feature type="signal peptide" evidence="21">
    <location>
        <begin position="1"/>
        <end position="20"/>
    </location>
</feature>
<evidence type="ECO:0000256" key="20">
    <source>
        <dbReference type="ARBA" id="ARBA00033328"/>
    </source>
</evidence>
<evidence type="ECO:0000256" key="21">
    <source>
        <dbReference type="SAM" id="SignalP"/>
    </source>
</evidence>
<evidence type="ECO:0000256" key="8">
    <source>
        <dbReference type="ARBA" id="ARBA00022670"/>
    </source>
</evidence>
<evidence type="ECO:0000256" key="12">
    <source>
        <dbReference type="ARBA" id="ARBA00022824"/>
    </source>
</evidence>
<keyword evidence="7" id="KW-0121">Carboxypeptidase</keyword>
<evidence type="ECO:0000256" key="3">
    <source>
        <dbReference type="ARBA" id="ARBA00004555"/>
    </source>
</evidence>
<proteinExistence type="predicted"/>
<keyword evidence="11" id="KW-0378">Hydrolase</keyword>
<evidence type="ECO:0000313" key="24">
    <source>
        <dbReference type="Proteomes" id="UP001156666"/>
    </source>
</evidence>
<reference evidence="23" key="2">
    <citation type="submission" date="2023-01" db="EMBL/GenBank/DDBJ databases">
        <title>Draft genome sequence of Portibacter lacus strain NBRC 108769.</title>
        <authorList>
            <person name="Sun Q."/>
            <person name="Mori K."/>
        </authorList>
    </citation>
    <scope>NUCLEOTIDE SEQUENCE</scope>
    <source>
        <strain evidence="23">NBRC 108769</strain>
    </source>
</reference>
<organism evidence="23 24">
    <name type="scientific">Portibacter lacus</name>
    <dbReference type="NCBI Taxonomy" id="1099794"/>
    <lineage>
        <taxon>Bacteria</taxon>
        <taxon>Pseudomonadati</taxon>
        <taxon>Bacteroidota</taxon>
        <taxon>Saprospiria</taxon>
        <taxon>Saprospirales</taxon>
        <taxon>Haliscomenobacteraceae</taxon>
        <taxon>Portibacter</taxon>
    </lineage>
</organism>
<keyword evidence="8" id="KW-0645">Protease</keyword>
<gene>
    <name evidence="23" type="ORF">GCM10007940_27060</name>
</gene>
<evidence type="ECO:0000256" key="11">
    <source>
        <dbReference type="ARBA" id="ARBA00022801"/>
    </source>
</evidence>
<name>A0AA37SNS0_9BACT</name>
<evidence type="ECO:0000259" key="22">
    <source>
        <dbReference type="Pfam" id="PF04389"/>
    </source>
</evidence>
<dbReference type="Gene3D" id="3.50.30.30">
    <property type="match status" value="1"/>
</dbReference>
<dbReference type="AlphaFoldDB" id="A0AA37SNS0"/>
<dbReference type="PANTHER" id="PTHR12053">
    <property type="entry name" value="PROTEASE FAMILY M28 PLASMA GLUTAMATE CARBOXYPEPTIDASE-RELATED"/>
    <property type="match status" value="1"/>
</dbReference>
<evidence type="ECO:0000256" key="16">
    <source>
        <dbReference type="ARBA" id="ARBA00023145"/>
    </source>
</evidence>
<dbReference type="Proteomes" id="UP001156666">
    <property type="component" value="Unassembled WGS sequence"/>
</dbReference>
<dbReference type="GO" id="GO:0006508">
    <property type="term" value="P:proteolysis"/>
    <property type="evidence" value="ECO:0007669"/>
    <property type="project" value="UniProtKB-KW"/>
</dbReference>
<evidence type="ECO:0000256" key="19">
    <source>
        <dbReference type="ARBA" id="ARBA00025833"/>
    </source>
</evidence>
<feature type="chain" id="PRO_5041259152" description="Carboxypeptidase Q" evidence="21">
    <location>
        <begin position="21"/>
        <end position="461"/>
    </location>
</feature>
<evidence type="ECO:0000256" key="18">
    <source>
        <dbReference type="ARBA" id="ARBA00023228"/>
    </source>
</evidence>
<comment type="caution">
    <text evidence="23">The sequence shown here is derived from an EMBL/GenBank/DDBJ whole genome shotgun (WGS) entry which is preliminary data.</text>
</comment>
<dbReference type="GO" id="GO:0070573">
    <property type="term" value="F:metallodipeptidase activity"/>
    <property type="evidence" value="ECO:0007669"/>
    <property type="project" value="InterPro"/>
</dbReference>
<keyword evidence="24" id="KW-1185">Reference proteome</keyword>
<keyword evidence="15" id="KW-0482">Metalloprotease</keyword>
<comment type="subcellular location">
    <subcellularLocation>
        <location evidence="1">Endoplasmic reticulum</location>
    </subcellularLocation>
    <subcellularLocation>
        <location evidence="3">Golgi apparatus</location>
    </subcellularLocation>
    <subcellularLocation>
        <location evidence="2">Lysosome</location>
    </subcellularLocation>
    <subcellularLocation>
        <location evidence="4">Secreted</location>
    </subcellularLocation>
</comment>
<evidence type="ECO:0000256" key="13">
    <source>
        <dbReference type="ARBA" id="ARBA00022833"/>
    </source>
</evidence>
<dbReference type="GO" id="GO:0005764">
    <property type="term" value="C:lysosome"/>
    <property type="evidence" value="ECO:0007669"/>
    <property type="project" value="UniProtKB-SubCell"/>
</dbReference>
<reference evidence="23" key="1">
    <citation type="journal article" date="2014" name="Int. J. Syst. Evol. Microbiol.">
        <title>Complete genome sequence of Corynebacterium casei LMG S-19264T (=DSM 44701T), isolated from a smear-ripened cheese.</title>
        <authorList>
            <consortium name="US DOE Joint Genome Institute (JGI-PGF)"/>
            <person name="Walter F."/>
            <person name="Albersmeier A."/>
            <person name="Kalinowski J."/>
            <person name="Ruckert C."/>
        </authorList>
    </citation>
    <scope>NUCLEOTIDE SEQUENCE</scope>
    <source>
        <strain evidence="23">NBRC 108769</strain>
    </source>
</reference>
<evidence type="ECO:0000256" key="10">
    <source>
        <dbReference type="ARBA" id="ARBA00022729"/>
    </source>
</evidence>
<dbReference type="SUPFAM" id="SSF53187">
    <property type="entry name" value="Zn-dependent exopeptidases"/>
    <property type="match status" value="1"/>
</dbReference>
<dbReference type="InterPro" id="IPR007484">
    <property type="entry name" value="Peptidase_M28"/>
</dbReference>
<keyword evidence="14" id="KW-0333">Golgi apparatus</keyword>
<keyword evidence="10 21" id="KW-0732">Signal</keyword>
<dbReference type="InterPro" id="IPR039866">
    <property type="entry name" value="CPQ"/>
</dbReference>
<evidence type="ECO:0000256" key="4">
    <source>
        <dbReference type="ARBA" id="ARBA00004613"/>
    </source>
</evidence>
<protein>
    <recommendedName>
        <fullName evidence="5">Carboxypeptidase Q</fullName>
    </recommendedName>
    <alternativeName>
        <fullName evidence="20">Plasma glutamate carboxypeptidase</fullName>
    </alternativeName>
</protein>
<evidence type="ECO:0000256" key="1">
    <source>
        <dbReference type="ARBA" id="ARBA00004240"/>
    </source>
</evidence>
<sequence>MSKNFFSTCFIILLTFSLNAQTESDAFTIKKIYETALTESNAYVWLTHLSENIGGRLAGSPNSSKAEDYTQRILDSLGVNSSFRQECTTNWWHRKKESEVNMYLSPNVKVQLTSTSLGNTIGTNNKEIKANVIEVHGLNELKKLGEDEIAGKIVFFNRPMDAKLVNSFNAYGGAVDQRVFGAARAAEFGAVAVLVRSMTNKLDDVPHTGTSIYEDGINKIPSIAISTMAANLLSETLVSSPDIMVGLSNDNETVPNQKNYNIIGEWKGSEFPDQIIVVGGHLDSWDLAGGAHDDGAGCVQSMAVVEIFKKMNYQPKHTIRVVLFANEENGLVGGQEYAKLAKENGENHIAAIESDAGGFSPRGFSADGLSSFFDAKFKKVSDWFNLLEPYGVSLSKGGSGADISPLKDQGPLLFGLRPDSQRYFDYHHTPDDHIEAVNKRELNLGSAAMASLIFLIDQYGI</sequence>